<dbReference type="AlphaFoldDB" id="A0A8S1JQT5"/>
<accession>A0A8S1JQT5</accession>
<dbReference type="OMA" id="PINELCT"/>
<organism evidence="1 2">
    <name type="scientific">Paramecium primaurelia</name>
    <dbReference type="NCBI Taxonomy" id="5886"/>
    <lineage>
        <taxon>Eukaryota</taxon>
        <taxon>Sar</taxon>
        <taxon>Alveolata</taxon>
        <taxon>Ciliophora</taxon>
        <taxon>Intramacronucleata</taxon>
        <taxon>Oligohymenophorea</taxon>
        <taxon>Peniculida</taxon>
        <taxon>Parameciidae</taxon>
        <taxon>Paramecium</taxon>
    </lineage>
</organism>
<proteinExistence type="predicted"/>
<sequence length="312" mass="37154">MNIKVVFENKIHLLPSSLNNFNQIKENIKCLYPKLRKDFEIYTQVLPKQTPFKINNEDHFNQLKQQYGHLKFKFIIKNSLQDYLEQEEIQALNQSIITQYNNGDKQLQDIHQNFDDINTKSNQQIQQQSNIEKLIIELVDQRLEFFGLIKQDIQPIFKMKIEHSPSTVFVIPGKQFLWSVCLRNTSNVKWLKEDVYLKCIEGQFLHQKLFFNIDIPINELCTLGTKLIAPKRLDDSPQIFQLFHQQQHFGKPIIFKLQLTESLQKKQQASVLKLEIQLQKIKLRKAKEFFQSLSGYQIRQKVILLWHHKHLD</sequence>
<reference evidence="1" key="1">
    <citation type="submission" date="2021-01" db="EMBL/GenBank/DDBJ databases">
        <authorList>
            <consortium name="Genoscope - CEA"/>
            <person name="William W."/>
        </authorList>
    </citation>
    <scope>NUCLEOTIDE SEQUENCE</scope>
</reference>
<evidence type="ECO:0000313" key="1">
    <source>
        <dbReference type="EMBL" id="CAD8043969.1"/>
    </source>
</evidence>
<protein>
    <submittedName>
        <fullName evidence="1">Uncharacterized protein</fullName>
    </submittedName>
</protein>
<comment type="caution">
    <text evidence="1">The sequence shown here is derived from an EMBL/GenBank/DDBJ whole genome shotgun (WGS) entry which is preliminary data.</text>
</comment>
<keyword evidence="2" id="KW-1185">Reference proteome</keyword>
<dbReference type="EMBL" id="CAJJDM010000003">
    <property type="protein sequence ID" value="CAD8043969.1"/>
    <property type="molecule type" value="Genomic_DNA"/>
</dbReference>
<name>A0A8S1JQT5_PARPR</name>
<gene>
    <name evidence="1" type="ORF">PPRIM_AZ9-3.1.T0060051</name>
</gene>
<dbReference type="Proteomes" id="UP000688137">
    <property type="component" value="Unassembled WGS sequence"/>
</dbReference>
<evidence type="ECO:0000313" key="2">
    <source>
        <dbReference type="Proteomes" id="UP000688137"/>
    </source>
</evidence>